<evidence type="ECO:0000313" key="2">
    <source>
        <dbReference type="EMBL" id="MFB9687669.1"/>
    </source>
</evidence>
<organism evidence="2 3">
    <name type="scientific">Amycolatopsis plumensis</name>
    <dbReference type="NCBI Taxonomy" id="236508"/>
    <lineage>
        <taxon>Bacteria</taxon>
        <taxon>Bacillati</taxon>
        <taxon>Actinomycetota</taxon>
        <taxon>Actinomycetes</taxon>
        <taxon>Pseudonocardiales</taxon>
        <taxon>Pseudonocardiaceae</taxon>
        <taxon>Amycolatopsis</taxon>
    </lineage>
</organism>
<protein>
    <submittedName>
        <fullName evidence="2">Uncharacterized protein</fullName>
    </submittedName>
</protein>
<comment type="caution">
    <text evidence="2">The sequence shown here is derived from an EMBL/GenBank/DDBJ whole genome shotgun (WGS) entry which is preliminary data.</text>
</comment>
<evidence type="ECO:0000313" key="3">
    <source>
        <dbReference type="Proteomes" id="UP001589535"/>
    </source>
</evidence>
<feature type="region of interest" description="Disordered" evidence="1">
    <location>
        <begin position="78"/>
        <end position="102"/>
    </location>
</feature>
<proteinExistence type="predicted"/>
<name>A0ABV5U943_9PSEU</name>
<accession>A0ABV5U943</accession>
<gene>
    <name evidence="2" type="ORF">ACFFTO_26115</name>
</gene>
<dbReference type="EMBL" id="JBHMBK010000021">
    <property type="protein sequence ID" value="MFB9687669.1"/>
    <property type="molecule type" value="Genomic_DNA"/>
</dbReference>
<dbReference type="Proteomes" id="UP001589535">
    <property type="component" value="Unassembled WGS sequence"/>
</dbReference>
<feature type="compositionally biased region" description="Pro residues" evidence="1">
    <location>
        <begin position="24"/>
        <end position="38"/>
    </location>
</feature>
<dbReference type="RefSeq" id="WP_378198409.1">
    <property type="nucleotide sequence ID" value="NZ_JBHMBK010000021.1"/>
</dbReference>
<reference evidence="2 3" key="1">
    <citation type="submission" date="2024-09" db="EMBL/GenBank/DDBJ databases">
        <authorList>
            <person name="Sun Q."/>
            <person name="Mori K."/>
        </authorList>
    </citation>
    <scope>NUCLEOTIDE SEQUENCE [LARGE SCALE GENOMIC DNA]</scope>
    <source>
        <strain evidence="2 3">JCM 13852</strain>
    </source>
</reference>
<keyword evidence="3" id="KW-1185">Reference proteome</keyword>
<sequence length="102" mass="10842">MGIVRKFKDAARWVENVSEFEAPRPAPEPETTPPAAPEPPEDPRAARLARGLRRSLRLHLAAVTAGAVLLSTAGCRTGEDGTPAARPTCDEPASWCDAGAQR</sequence>
<evidence type="ECO:0000256" key="1">
    <source>
        <dbReference type="SAM" id="MobiDB-lite"/>
    </source>
</evidence>
<feature type="region of interest" description="Disordered" evidence="1">
    <location>
        <begin position="18"/>
        <end position="44"/>
    </location>
</feature>